<sequence>RSDLPVPEPQFISLYLLFTYLIMQRFFRGGPVDGSPESQQTNEELISLQEDCLDSLLDRSAIMS</sequence>
<reference evidence="1 2" key="1">
    <citation type="submission" date="2019-03" db="EMBL/GenBank/DDBJ databases">
        <title>Single cell metagenomics reveals metabolic interactions within the superorganism composed of flagellate Streblomastix strix and complex community of Bacteroidetes bacteria on its surface.</title>
        <authorList>
            <person name="Treitli S.C."/>
            <person name="Kolisko M."/>
            <person name="Husnik F."/>
            <person name="Keeling P."/>
            <person name="Hampl V."/>
        </authorList>
    </citation>
    <scope>NUCLEOTIDE SEQUENCE [LARGE SCALE GENOMIC DNA]</scope>
    <source>
        <strain evidence="1">ST1C</strain>
    </source>
</reference>
<comment type="caution">
    <text evidence="1">The sequence shown here is derived from an EMBL/GenBank/DDBJ whole genome shotgun (WGS) entry which is preliminary data.</text>
</comment>
<evidence type="ECO:0000313" key="1">
    <source>
        <dbReference type="EMBL" id="KAA6331682.1"/>
    </source>
</evidence>
<name>A0A5J4RDC2_9EUKA</name>
<organism evidence="1 2">
    <name type="scientific">Streblomastix strix</name>
    <dbReference type="NCBI Taxonomy" id="222440"/>
    <lineage>
        <taxon>Eukaryota</taxon>
        <taxon>Metamonada</taxon>
        <taxon>Preaxostyla</taxon>
        <taxon>Oxymonadida</taxon>
        <taxon>Streblomastigidae</taxon>
        <taxon>Streblomastix</taxon>
    </lineage>
</organism>
<accession>A0A5J4RDC2</accession>
<gene>
    <name evidence="1" type="ORF">EZS28_053359</name>
</gene>
<feature type="non-terminal residue" evidence="1">
    <location>
        <position position="1"/>
    </location>
</feature>
<protein>
    <submittedName>
        <fullName evidence="1">Uncharacterized protein</fullName>
    </submittedName>
</protein>
<dbReference type="AlphaFoldDB" id="A0A5J4RDC2"/>
<evidence type="ECO:0000313" key="2">
    <source>
        <dbReference type="Proteomes" id="UP000324800"/>
    </source>
</evidence>
<dbReference type="EMBL" id="SNRW01042579">
    <property type="protein sequence ID" value="KAA6331682.1"/>
    <property type="molecule type" value="Genomic_DNA"/>
</dbReference>
<dbReference type="Proteomes" id="UP000324800">
    <property type="component" value="Unassembled WGS sequence"/>
</dbReference>
<proteinExistence type="predicted"/>